<accession>A0ABW2FI45</accession>
<organism evidence="3 4">
    <name type="scientific">Cohnella cellulosilytica</name>
    <dbReference type="NCBI Taxonomy" id="986710"/>
    <lineage>
        <taxon>Bacteria</taxon>
        <taxon>Bacillati</taxon>
        <taxon>Bacillota</taxon>
        <taxon>Bacilli</taxon>
        <taxon>Bacillales</taxon>
        <taxon>Paenibacillaceae</taxon>
        <taxon>Cohnella</taxon>
    </lineage>
</organism>
<dbReference type="EC" id="2.7.13.3" evidence="3"/>
<dbReference type="PANTHER" id="PTHR34220">
    <property type="entry name" value="SENSOR HISTIDINE KINASE YPDA"/>
    <property type="match status" value="1"/>
</dbReference>
<dbReference type="EMBL" id="JBHTAI010000018">
    <property type="protein sequence ID" value="MFC7151756.1"/>
    <property type="molecule type" value="Genomic_DNA"/>
</dbReference>
<evidence type="ECO:0000259" key="2">
    <source>
        <dbReference type="SMART" id="SM00387"/>
    </source>
</evidence>
<gene>
    <name evidence="3" type="ORF">ACFQMJ_24730</name>
</gene>
<dbReference type="InterPro" id="IPR003594">
    <property type="entry name" value="HATPase_dom"/>
</dbReference>
<dbReference type="SMART" id="SM00387">
    <property type="entry name" value="HATPase_c"/>
    <property type="match status" value="1"/>
</dbReference>
<keyword evidence="1" id="KW-0472">Membrane</keyword>
<evidence type="ECO:0000313" key="3">
    <source>
        <dbReference type="EMBL" id="MFC7151756.1"/>
    </source>
</evidence>
<protein>
    <submittedName>
        <fullName evidence="3">Sensor histidine kinase</fullName>
        <ecNumber evidence="3">2.7.13.3</ecNumber>
    </submittedName>
</protein>
<dbReference type="Pfam" id="PF06580">
    <property type="entry name" value="His_kinase"/>
    <property type="match status" value="1"/>
</dbReference>
<dbReference type="PANTHER" id="PTHR34220:SF7">
    <property type="entry name" value="SENSOR HISTIDINE KINASE YPDA"/>
    <property type="match status" value="1"/>
</dbReference>
<reference evidence="4" key="1">
    <citation type="journal article" date="2019" name="Int. J. Syst. Evol. Microbiol.">
        <title>The Global Catalogue of Microorganisms (GCM) 10K type strain sequencing project: providing services to taxonomists for standard genome sequencing and annotation.</title>
        <authorList>
            <consortium name="The Broad Institute Genomics Platform"/>
            <consortium name="The Broad Institute Genome Sequencing Center for Infectious Disease"/>
            <person name="Wu L."/>
            <person name="Ma J."/>
        </authorList>
    </citation>
    <scope>NUCLEOTIDE SEQUENCE [LARGE SCALE GENOMIC DNA]</scope>
    <source>
        <strain evidence="4">KCTC 12907</strain>
    </source>
</reference>
<evidence type="ECO:0000256" key="1">
    <source>
        <dbReference type="SAM" id="Phobius"/>
    </source>
</evidence>
<feature type="domain" description="Histidine kinase/HSP90-like ATPase" evidence="2">
    <location>
        <begin position="439"/>
        <end position="552"/>
    </location>
</feature>
<keyword evidence="1" id="KW-0812">Transmembrane</keyword>
<dbReference type="GO" id="GO:0004673">
    <property type="term" value="F:protein histidine kinase activity"/>
    <property type="evidence" value="ECO:0007669"/>
    <property type="project" value="UniProtKB-EC"/>
</dbReference>
<name>A0ABW2FI45_9BACL</name>
<keyword evidence="3" id="KW-0808">Transferase</keyword>
<dbReference type="Gene3D" id="3.30.565.10">
    <property type="entry name" value="Histidine kinase-like ATPase, C-terminal domain"/>
    <property type="match status" value="1"/>
</dbReference>
<keyword evidence="3" id="KW-0418">Kinase</keyword>
<dbReference type="InterPro" id="IPR050640">
    <property type="entry name" value="Bact_2-comp_sensor_kinase"/>
</dbReference>
<dbReference type="InterPro" id="IPR010559">
    <property type="entry name" value="Sig_transdc_His_kin_internal"/>
</dbReference>
<keyword evidence="4" id="KW-1185">Reference proteome</keyword>
<dbReference type="Proteomes" id="UP001596378">
    <property type="component" value="Unassembled WGS sequence"/>
</dbReference>
<comment type="caution">
    <text evidence="3">The sequence shown here is derived from an EMBL/GenBank/DDBJ whole genome shotgun (WGS) entry which is preliminary data.</text>
</comment>
<keyword evidence="1" id="KW-1133">Transmembrane helix</keyword>
<dbReference type="InterPro" id="IPR036890">
    <property type="entry name" value="HATPase_C_sf"/>
</dbReference>
<proteinExistence type="predicted"/>
<dbReference type="Gene3D" id="3.30.450.20">
    <property type="entry name" value="PAS domain"/>
    <property type="match status" value="1"/>
</dbReference>
<sequence>MQNNINEITNKNNANILTQVQSNTERFIDDINSLTLTFSTNPHMNSMLHEVLNLTRSDASANYSSLIKSELVTTVASRAYIHSIYIFSDNPYQNFISSINGLNSISAYYDRAWYDSFLQNQNRSVKYWSESRSIKQFSFEKEATDVITFYNRFFDNDQGLVVLNISKEYMENKINELDLFPDQNIFVLDDKNQLILKNDVELLLSDTDFEKIYKQMDSSVVNRIDNRDYYMTKITSDKNNWKYVSIIPLSTLYADTIKLRKIIILILSLLILICVFLSLIITRRAHDKIKTIMKILRIAESGQPIPNLPPRVKDEYDLIIQNVLKTYIEQNKLKMEVMEKRYRMRIMESVTLQAQINPHFLFNTFKSIFWMSFRLTNSKNEVSQMIENLSSILYYSIGDQSNIIPFSEEIKTTKNYIEIEQLRYKDKFEVIWEYPIHIDQYYSIKLLIQPILENAIIHGLRGTDRMGYIKIKIVDTSEDLLLHVTDNGIGMDNHEVLEINNKLIQQQDNSGHIGIYNCNRRLALTFGEAYGLRIRSKRGIGTSVTARLPKNATSSLKWIPEG</sequence>
<dbReference type="SUPFAM" id="SSF55874">
    <property type="entry name" value="ATPase domain of HSP90 chaperone/DNA topoisomerase II/histidine kinase"/>
    <property type="match status" value="1"/>
</dbReference>
<evidence type="ECO:0000313" key="4">
    <source>
        <dbReference type="Proteomes" id="UP001596378"/>
    </source>
</evidence>
<dbReference type="Pfam" id="PF02518">
    <property type="entry name" value="HATPase_c"/>
    <property type="match status" value="1"/>
</dbReference>
<feature type="transmembrane region" description="Helical" evidence="1">
    <location>
        <begin position="262"/>
        <end position="281"/>
    </location>
</feature>